<protein>
    <recommendedName>
        <fullName evidence="3">DNA primase</fullName>
    </recommendedName>
</protein>
<evidence type="ECO:0000313" key="2">
    <source>
        <dbReference type="Proteomes" id="UP000306038"/>
    </source>
</evidence>
<sequence>METIQQLVQQIKPNIPIRELQLPDGDSLNEMWLKYGTEGISEFLKSDAPSEKPLEGLKMINDYKLSFEGKAGTYLVIGKLSMEMQNMKVSLQIIDRITQRKHRLKIDLFEFAHVQFQCKELSEKQNLDYNTLEADLIRLTDLLEVYREELFEAEVNPISEQYSAKELTPKASENAMEFLSEPNLLKNIDTLLEQSGIIGEEDNRMMLFVIASGYKMPYLLHALVQGTSGEGKSHLLNSIAHCMPQEDVMNTTRITKKSLYHYQDKELTNKLILIQDFDGLDEEAQFAFREMQSAKFLTSSTVSKDQFGNVRGKLKQVNCHFASLTATTKAEVYYDNMSRSVVIGVDESLEQTLRIVKQQNQKIAGLIDTDKEQQAKELLRNCIRVLKSYIVVNPYADKIMLPLEAKMLRRLNSQFQNFVSQITILHQYQRKTDSKGRLIATKEDILKAVEIFFSAIMIKVDELDGSTRQFFEKMKSYVRKQPKGTTHRFTAREIRQEMNISKSTNFKYFTMLQELEYIQAVEGSVNRGFKYLITHWDDMEKLRTKIKSELTQQLEAL</sequence>
<gene>
    <name evidence="1" type="ORF">EK417_08990</name>
</gene>
<comment type="caution">
    <text evidence="1">The sequence shown here is derived from an EMBL/GenBank/DDBJ whole genome shotgun (WGS) entry which is preliminary data.</text>
</comment>
<dbReference type="RefSeq" id="WP_136521964.1">
    <property type="nucleotide sequence ID" value="NZ_SDLV01000016.1"/>
</dbReference>
<dbReference type="EMBL" id="SDLV01000016">
    <property type="protein sequence ID" value="THV60712.1"/>
    <property type="molecule type" value="Genomic_DNA"/>
</dbReference>
<evidence type="ECO:0008006" key="3">
    <source>
        <dbReference type="Google" id="ProtNLM"/>
    </source>
</evidence>
<proteinExistence type="predicted"/>
<keyword evidence="2" id="KW-1185">Reference proteome</keyword>
<name>A0ABY2R808_9FLAO</name>
<dbReference type="InterPro" id="IPR027417">
    <property type="entry name" value="P-loop_NTPase"/>
</dbReference>
<evidence type="ECO:0000313" key="1">
    <source>
        <dbReference type="EMBL" id="THV60712.1"/>
    </source>
</evidence>
<dbReference type="SUPFAM" id="SSF52540">
    <property type="entry name" value="P-loop containing nucleoside triphosphate hydrolases"/>
    <property type="match status" value="1"/>
</dbReference>
<dbReference type="Proteomes" id="UP000306038">
    <property type="component" value="Unassembled WGS sequence"/>
</dbReference>
<organism evidence="1 2">
    <name type="scientific">Chryseobacterium candidae</name>
    <dbReference type="NCBI Taxonomy" id="1978493"/>
    <lineage>
        <taxon>Bacteria</taxon>
        <taxon>Pseudomonadati</taxon>
        <taxon>Bacteroidota</taxon>
        <taxon>Flavobacteriia</taxon>
        <taxon>Flavobacteriales</taxon>
        <taxon>Weeksellaceae</taxon>
        <taxon>Chryseobacterium group</taxon>
        <taxon>Chryseobacterium</taxon>
    </lineage>
</organism>
<reference evidence="1 2" key="1">
    <citation type="submission" date="2019-01" db="EMBL/GenBank/DDBJ databases">
        <authorList>
            <person name="B I."/>
            <person name="Ch S."/>
            <person name="Ch V.R."/>
        </authorList>
    </citation>
    <scope>NUCLEOTIDE SEQUENCE [LARGE SCALE GENOMIC DNA]</scope>
    <source>
        <strain evidence="1 2">JC507</strain>
    </source>
</reference>
<accession>A0ABY2R808</accession>